<dbReference type="Gene3D" id="3.55.50.30">
    <property type="match status" value="1"/>
</dbReference>
<evidence type="ECO:0000256" key="1">
    <source>
        <dbReference type="SAM" id="Phobius"/>
    </source>
</evidence>
<feature type="domain" description="FecR protein" evidence="2">
    <location>
        <begin position="132"/>
        <end position="221"/>
    </location>
</feature>
<reference evidence="5" key="1">
    <citation type="submission" date="2023-07" db="EMBL/GenBank/DDBJ databases">
        <title>Functional and genomic diversity of the sorghum phyllosphere microbiome.</title>
        <authorList>
            <person name="Shade A."/>
        </authorList>
    </citation>
    <scope>NUCLEOTIDE SEQUENCE [LARGE SCALE GENOMIC DNA]</scope>
    <source>
        <strain evidence="5">SORGH_AS_0422</strain>
    </source>
</reference>
<dbReference type="EMBL" id="JAVLVU010000001">
    <property type="protein sequence ID" value="MDT3403583.1"/>
    <property type="molecule type" value="Genomic_DNA"/>
</dbReference>
<dbReference type="RefSeq" id="WP_311950687.1">
    <property type="nucleotide sequence ID" value="NZ_JAVLVU010000001.1"/>
</dbReference>
<accession>A0ABU3GUY4</accession>
<evidence type="ECO:0000313" key="4">
    <source>
        <dbReference type="EMBL" id="MDT3403583.1"/>
    </source>
</evidence>
<name>A0ABU3GUY4_9SPHI</name>
<dbReference type="PANTHER" id="PTHR30273">
    <property type="entry name" value="PERIPLASMIC SIGNAL SENSOR AND SIGMA FACTOR ACTIVATOR FECR-RELATED"/>
    <property type="match status" value="1"/>
</dbReference>
<keyword evidence="1" id="KW-0472">Membrane</keyword>
<keyword evidence="5" id="KW-1185">Reference proteome</keyword>
<dbReference type="InterPro" id="IPR012373">
    <property type="entry name" value="Ferrdict_sens_TM"/>
</dbReference>
<dbReference type="Gene3D" id="2.60.120.1440">
    <property type="match status" value="1"/>
</dbReference>
<keyword evidence="1 4" id="KW-0812">Transmembrane</keyword>
<sequence>MQPTSQLITKFFKRECTPHEAELVHRYLANNPEAMDQYLGEGEWQELTHFKSPEAGRSAQILKNILSHVEPEPEARVFRLNLRVLSRIAACLCVFATYLLWLHVNPAPVLKNAPVLAAQKPLIWKTTANRSNTVLNITLDDGSRVALHPKSSVQYTQPFKRARRNIHLKGEAKFYVAKDKKRPFTVYAGPLATTALGTVFNITAWPGGSRTKVRLLSGKVKVVQHQHVNPDAQAVYLLPGKELVFNNKKQSLLVSAFNNEPAKPLITVQPGTTIVKGDSLNFTNQQLPLVINKLQETYHVRIQPGINLKKYYFTGDFNSRTQPITQVLNTITTLNKLNYNIQTDSTFIITKK</sequence>
<protein>
    <submittedName>
        <fullName evidence="4">Transmembrane sensor</fullName>
    </submittedName>
</protein>
<dbReference type="Pfam" id="PF04773">
    <property type="entry name" value="FecR"/>
    <property type="match status" value="1"/>
</dbReference>
<dbReference type="InterPro" id="IPR032508">
    <property type="entry name" value="FecR_C"/>
</dbReference>
<dbReference type="PANTHER" id="PTHR30273:SF2">
    <property type="entry name" value="PROTEIN FECR"/>
    <property type="match status" value="1"/>
</dbReference>
<dbReference type="Proteomes" id="UP001258315">
    <property type="component" value="Unassembled WGS sequence"/>
</dbReference>
<organism evidence="4 5">
    <name type="scientific">Mucilaginibacter terrae</name>
    <dbReference type="NCBI Taxonomy" id="1955052"/>
    <lineage>
        <taxon>Bacteria</taxon>
        <taxon>Pseudomonadati</taxon>
        <taxon>Bacteroidota</taxon>
        <taxon>Sphingobacteriia</taxon>
        <taxon>Sphingobacteriales</taxon>
        <taxon>Sphingobacteriaceae</taxon>
        <taxon>Mucilaginibacter</taxon>
    </lineage>
</organism>
<evidence type="ECO:0000313" key="5">
    <source>
        <dbReference type="Proteomes" id="UP001258315"/>
    </source>
</evidence>
<keyword evidence="1" id="KW-1133">Transmembrane helix</keyword>
<comment type="caution">
    <text evidence="4">The sequence shown here is derived from an EMBL/GenBank/DDBJ whole genome shotgun (WGS) entry which is preliminary data.</text>
</comment>
<dbReference type="PIRSF" id="PIRSF018266">
    <property type="entry name" value="FecR"/>
    <property type="match status" value="1"/>
</dbReference>
<dbReference type="Pfam" id="PF16344">
    <property type="entry name" value="FecR_C"/>
    <property type="match status" value="1"/>
</dbReference>
<feature type="transmembrane region" description="Helical" evidence="1">
    <location>
        <begin position="84"/>
        <end position="104"/>
    </location>
</feature>
<evidence type="ECO:0000259" key="2">
    <source>
        <dbReference type="Pfam" id="PF04773"/>
    </source>
</evidence>
<evidence type="ECO:0000259" key="3">
    <source>
        <dbReference type="Pfam" id="PF16344"/>
    </source>
</evidence>
<proteinExistence type="predicted"/>
<gene>
    <name evidence="4" type="ORF">QE417_002655</name>
</gene>
<dbReference type="InterPro" id="IPR006860">
    <property type="entry name" value="FecR"/>
</dbReference>
<feature type="domain" description="Protein FecR C-terminal" evidence="3">
    <location>
        <begin position="280"/>
        <end position="345"/>
    </location>
</feature>